<dbReference type="CDD" id="cd00586">
    <property type="entry name" value="4HBT"/>
    <property type="match status" value="1"/>
</dbReference>
<gene>
    <name evidence="1" type="ORF">DDZ18_09235</name>
</gene>
<proteinExistence type="predicted"/>
<sequence>METLWRGNANAWECDELGHLNVRAYAAKAWEAIGTLSDRIGMRGAFAANATATLIPRELHVRFLAEARPGAPLEIAGGVADWDDRTLEAVLVMRQPDRDRPTATFRFQLAHADPVYRSVFAWPDRARTALEALRIQPPPEAAPRGLKPAAPAEDVSRARADALGLAEVGIGRFGPADVDIFGRMRPDTPIGKVSDGVVHFATGFPEEWTAHSSDEGLRVAGALLEARVLYRRFATAGEGFVMRSGLTAASEKVRSLVHWVLDPATGEPWWTMEGVACLMDLDERRLRPADPDTLKALKAACIEGLAV</sequence>
<dbReference type="EMBL" id="QEXV01000003">
    <property type="protein sequence ID" value="PWE17822.1"/>
    <property type="molecule type" value="Genomic_DNA"/>
</dbReference>
<dbReference type="Gene3D" id="3.10.129.10">
    <property type="entry name" value="Hotdog Thioesterase"/>
    <property type="match status" value="2"/>
</dbReference>
<dbReference type="RefSeq" id="WP_109253053.1">
    <property type="nucleotide sequence ID" value="NZ_QEXV01000003.1"/>
</dbReference>
<comment type="caution">
    <text evidence="1">The sequence shown here is derived from an EMBL/GenBank/DDBJ whole genome shotgun (WGS) entry which is preliminary data.</text>
</comment>
<dbReference type="AlphaFoldDB" id="A0A2U2BUZ6"/>
<evidence type="ECO:0000313" key="2">
    <source>
        <dbReference type="Proteomes" id="UP000245168"/>
    </source>
</evidence>
<organism evidence="1 2">
    <name type="scientific">Marinicauda salina</name>
    <dbReference type="NCBI Taxonomy" id="2135793"/>
    <lineage>
        <taxon>Bacteria</taxon>
        <taxon>Pseudomonadati</taxon>
        <taxon>Pseudomonadota</taxon>
        <taxon>Alphaproteobacteria</taxon>
        <taxon>Maricaulales</taxon>
        <taxon>Maricaulaceae</taxon>
        <taxon>Marinicauda</taxon>
    </lineage>
</organism>
<name>A0A2U2BUZ6_9PROT</name>
<dbReference type="Proteomes" id="UP000245168">
    <property type="component" value="Unassembled WGS sequence"/>
</dbReference>
<dbReference type="InterPro" id="IPR029069">
    <property type="entry name" value="HotDog_dom_sf"/>
</dbReference>
<protein>
    <submittedName>
        <fullName evidence="1">Thioesterase</fullName>
    </submittedName>
</protein>
<dbReference type="SUPFAM" id="SSF54637">
    <property type="entry name" value="Thioesterase/thiol ester dehydrase-isomerase"/>
    <property type="match status" value="2"/>
</dbReference>
<keyword evidence="2" id="KW-1185">Reference proteome</keyword>
<evidence type="ECO:0000313" key="1">
    <source>
        <dbReference type="EMBL" id="PWE17822.1"/>
    </source>
</evidence>
<reference evidence="2" key="1">
    <citation type="submission" date="2018-05" db="EMBL/GenBank/DDBJ databases">
        <authorList>
            <person name="Liu B.-T."/>
        </authorList>
    </citation>
    <scope>NUCLEOTIDE SEQUENCE [LARGE SCALE GENOMIC DNA]</scope>
    <source>
        <strain evidence="2">WD6-1</strain>
    </source>
</reference>
<dbReference type="OrthoDB" id="7597365at2"/>
<accession>A0A2U2BUZ6</accession>
<dbReference type="Pfam" id="PF13279">
    <property type="entry name" value="4HBT_2"/>
    <property type="match status" value="2"/>
</dbReference>